<protein>
    <submittedName>
        <fullName evidence="2">Uncharacterized protein</fullName>
    </submittedName>
</protein>
<name>A0A8W8LV60_MAGGI</name>
<evidence type="ECO:0000313" key="2">
    <source>
        <dbReference type="EnsemblMetazoa" id="G29863.13:cds"/>
    </source>
</evidence>
<dbReference type="EnsemblMetazoa" id="G29863.13">
    <property type="protein sequence ID" value="G29863.13:cds"/>
    <property type="gene ID" value="G29863"/>
</dbReference>
<feature type="compositionally biased region" description="Basic and acidic residues" evidence="1">
    <location>
        <begin position="7"/>
        <end position="21"/>
    </location>
</feature>
<feature type="region of interest" description="Disordered" evidence="1">
    <location>
        <begin position="416"/>
        <end position="442"/>
    </location>
</feature>
<dbReference type="PANTHER" id="PTHR34239:SF2">
    <property type="entry name" value="TRANSPOSABLE ELEMENT P TRANSPOSASE_THAP9 CONSERVED DOMAIN-CONTAINING PROTEIN"/>
    <property type="match status" value="1"/>
</dbReference>
<dbReference type="PANTHER" id="PTHR34239">
    <property type="entry name" value="APPLE DOMAIN-CONTAINING PROTEIN"/>
    <property type="match status" value="1"/>
</dbReference>
<feature type="region of interest" description="Disordered" evidence="1">
    <location>
        <begin position="171"/>
        <end position="193"/>
    </location>
</feature>
<dbReference type="Proteomes" id="UP000005408">
    <property type="component" value="Unassembled WGS sequence"/>
</dbReference>
<sequence>MASAMLKKSEREKDSRGKSTKPESVSLPVQFPLTTISHESFFERMSSPSTLHVTKNTVGQGSSRSTMATRTETCTSPQNQVNEETGNESVENRNSQNFDNLAKCFEMLTNTITAGFQGLKSDMAELVCEKSDNNYVDNNYESDEFYSDGEIYEKDSESNTMTVDDLLSKTKLSGSISGKPDSGKNENESGSQSRFMKVASEQVTLQDVTTEPIHKDLAKLVNDLMFKVKIDKKLAEQVKESAEKIKRPENCESLVCTKVDELIWNRLQVPTKSLDSRFQYGQLFLVKSVTVLVNILDKIVSNKDVEKEELVRELIKTVEMLSYSNYELNMRRRECLKSDIDSVNYLSLFSSGVPINQFLFGGELGKRLDEIEKTNKAVNRVMTSKNMRRGTFHGARERELQQEVHKRQKETRMIIDGCHKSSSSKDSEGKGRGGDGSPCMADTDMQLGIIRNKKGKESNASITPRQDLAFHLLLNLYRLTGEVTTKSSRWMTTTFLTMTMKT</sequence>
<feature type="region of interest" description="Disordered" evidence="1">
    <location>
        <begin position="1"/>
        <end position="27"/>
    </location>
</feature>
<dbReference type="AlphaFoldDB" id="A0A8W8LV60"/>
<reference evidence="2" key="1">
    <citation type="submission" date="2022-08" db="UniProtKB">
        <authorList>
            <consortium name="EnsemblMetazoa"/>
        </authorList>
    </citation>
    <scope>IDENTIFICATION</scope>
    <source>
        <strain evidence="2">05x7-T-G4-1.051#20</strain>
    </source>
</reference>
<feature type="compositionally biased region" description="Basic and acidic residues" evidence="1">
    <location>
        <begin position="416"/>
        <end position="433"/>
    </location>
</feature>
<keyword evidence="3" id="KW-1185">Reference proteome</keyword>
<feature type="region of interest" description="Disordered" evidence="1">
    <location>
        <begin position="52"/>
        <end position="93"/>
    </location>
</feature>
<proteinExistence type="predicted"/>
<evidence type="ECO:0000313" key="3">
    <source>
        <dbReference type="Proteomes" id="UP000005408"/>
    </source>
</evidence>
<accession>A0A8W8LV60</accession>
<organism evidence="2 3">
    <name type="scientific">Magallana gigas</name>
    <name type="common">Pacific oyster</name>
    <name type="synonym">Crassostrea gigas</name>
    <dbReference type="NCBI Taxonomy" id="29159"/>
    <lineage>
        <taxon>Eukaryota</taxon>
        <taxon>Metazoa</taxon>
        <taxon>Spiralia</taxon>
        <taxon>Lophotrochozoa</taxon>
        <taxon>Mollusca</taxon>
        <taxon>Bivalvia</taxon>
        <taxon>Autobranchia</taxon>
        <taxon>Pteriomorphia</taxon>
        <taxon>Ostreida</taxon>
        <taxon>Ostreoidea</taxon>
        <taxon>Ostreidae</taxon>
        <taxon>Magallana</taxon>
    </lineage>
</organism>
<evidence type="ECO:0000256" key="1">
    <source>
        <dbReference type="SAM" id="MobiDB-lite"/>
    </source>
</evidence>